<evidence type="ECO:0000256" key="1">
    <source>
        <dbReference type="SAM" id="MobiDB-lite"/>
    </source>
</evidence>
<keyword evidence="3" id="KW-1185">Reference proteome</keyword>
<feature type="region of interest" description="Disordered" evidence="1">
    <location>
        <begin position="211"/>
        <end position="232"/>
    </location>
</feature>
<dbReference type="Proteomes" id="UP001438707">
    <property type="component" value="Unassembled WGS sequence"/>
</dbReference>
<feature type="compositionally biased region" description="Polar residues" evidence="1">
    <location>
        <begin position="545"/>
        <end position="561"/>
    </location>
</feature>
<proteinExistence type="predicted"/>
<evidence type="ECO:0000313" key="2">
    <source>
        <dbReference type="EMBL" id="KAK9836587.1"/>
    </source>
</evidence>
<dbReference type="EMBL" id="JALJOS010000007">
    <property type="protein sequence ID" value="KAK9836587.1"/>
    <property type="molecule type" value="Genomic_DNA"/>
</dbReference>
<reference evidence="2 3" key="1">
    <citation type="journal article" date="2024" name="Nat. Commun.">
        <title>Phylogenomics reveals the evolutionary origins of lichenization in chlorophyte algae.</title>
        <authorList>
            <person name="Puginier C."/>
            <person name="Libourel C."/>
            <person name="Otte J."/>
            <person name="Skaloud P."/>
            <person name="Haon M."/>
            <person name="Grisel S."/>
            <person name="Petersen M."/>
            <person name="Berrin J.G."/>
            <person name="Delaux P.M."/>
            <person name="Dal Grande F."/>
            <person name="Keller J."/>
        </authorList>
    </citation>
    <scope>NUCLEOTIDE SEQUENCE [LARGE SCALE GENOMIC DNA]</scope>
    <source>
        <strain evidence="2 3">SAG 2145</strain>
    </source>
</reference>
<gene>
    <name evidence="2" type="ORF">WJX74_003784</name>
</gene>
<accession>A0AAW1RSI9</accession>
<protein>
    <submittedName>
        <fullName evidence="2">Uncharacterized protein</fullName>
    </submittedName>
</protein>
<feature type="compositionally biased region" description="Polar residues" evidence="1">
    <location>
        <begin position="504"/>
        <end position="513"/>
    </location>
</feature>
<sequence length="700" mass="74701">MASLLEVQHLIISKSFFQAVSRLADDPVRKGALYSACCGLLQKQSGGQETLTHLLAEAKLAAECLCRDISARPQNVLQNLVYITATIFGHEQAAEALQQHEHALLLQTLGDFFRSTHDRVLARQVICALCRIHVPAAAATSSFPVLFSAALLALHRPNPWASVQCAMYGLSLLKKLAELSPAELAASRCEWMPSVWHCLLASPLSEPVASPTIPLHGPQNGLPGTDGKKWSGNRHLRQQARDLLSTSLQAPPGADSAAGSASPWQDLLKQHLSQSAPSSKGPGLMAMMQQIMEKPSTAEGVALRQSCKPHELQDLEVSALQACRIFVQQLGMHAGDLRSFGRALNQMLTIISAGLRRQVPAVVAALAAICQLGPCLLRGSSPWKSAALLTKAVVHVMQQRQLHPEVAQEVKRCWTGLLHAAVSAPESSQYKPAVAAVMEPVLRSCCSRSEPDLFANFQRLHEVLVEVVALHQAPSISAAQAESCAAMAVSGMAALQCPQGSANLPTSGNTPAQKSAAHASRRASPVTPKLMLPRATPPKGDAMATPQTAACNGPRSPTENSGAAGGTCPLPPCILQGCTHQLASLLQYASLHVLTTAPACPSNELAQVVVQIWQMWHSLLQAWKAGQQFSEDPARIMGIAMVDSLKMLSLLAGTEAGRSFEDAGQSVQILLSHSAHPRFLLMLNPTFSCQAPPYGWASCF</sequence>
<feature type="region of interest" description="Disordered" evidence="1">
    <location>
        <begin position="504"/>
        <end position="564"/>
    </location>
</feature>
<comment type="caution">
    <text evidence="2">The sequence shown here is derived from an EMBL/GenBank/DDBJ whole genome shotgun (WGS) entry which is preliminary data.</text>
</comment>
<organism evidence="2 3">
    <name type="scientific">Apatococcus lobatus</name>
    <dbReference type="NCBI Taxonomy" id="904363"/>
    <lineage>
        <taxon>Eukaryota</taxon>
        <taxon>Viridiplantae</taxon>
        <taxon>Chlorophyta</taxon>
        <taxon>core chlorophytes</taxon>
        <taxon>Trebouxiophyceae</taxon>
        <taxon>Chlorellales</taxon>
        <taxon>Chlorellaceae</taxon>
        <taxon>Apatococcus</taxon>
    </lineage>
</organism>
<name>A0AAW1RSI9_9CHLO</name>
<dbReference type="AlphaFoldDB" id="A0AAW1RSI9"/>
<evidence type="ECO:0000313" key="3">
    <source>
        <dbReference type="Proteomes" id="UP001438707"/>
    </source>
</evidence>